<evidence type="ECO:0000313" key="3">
    <source>
        <dbReference type="EMBL" id="RPF57603.1"/>
    </source>
</evidence>
<keyword evidence="1" id="KW-0472">Membrane</keyword>
<dbReference type="EMBL" id="RKRK01000002">
    <property type="protein sequence ID" value="RPF57603.1"/>
    <property type="molecule type" value="Genomic_DNA"/>
</dbReference>
<dbReference type="InterPro" id="IPR025007">
    <property type="entry name" value="DUF3899"/>
</dbReference>
<evidence type="ECO:0000259" key="2">
    <source>
        <dbReference type="Pfam" id="PF13038"/>
    </source>
</evidence>
<name>A0A3N5BJ22_9BACL</name>
<feature type="domain" description="DUF3899" evidence="2">
    <location>
        <begin position="42"/>
        <end position="95"/>
    </location>
</feature>
<keyword evidence="1" id="KW-0812">Transmembrane</keyword>
<sequence>MKHILRNTLIYCAVIIIISIIVFLFFKNDKIGQTLFDYIVFFSIIGLTISLILFLINRKAYSIFSYSFKKFMYRMKPKSLQNIQANDDVMNPKSLSINPDMPYQFGGLFIASLFLLFTSGIISLFI</sequence>
<dbReference type="Pfam" id="PF13038">
    <property type="entry name" value="DUF3899"/>
    <property type="match status" value="1"/>
</dbReference>
<evidence type="ECO:0000256" key="1">
    <source>
        <dbReference type="SAM" id="Phobius"/>
    </source>
</evidence>
<evidence type="ECO:0000313" key="4">
    <source>
        <dbReference type="Proteomes" id="UP000277108"/>
    </source>
</evidence>
<keyword evidence="1" id="KW-1133">Transmembrane helix</keyword>
<feature type="transmembrane region" description="Helical" evidence="1">
    <location>
        <begin position="38"/>
        <end position="56"/>
    </location>
</feature>
<proteinExistence type="predicted"/>
<dbReference type="AlphaFoldDB" id="A0A3N5BJ22"/>
<keyword evidence="4" id="KW-1185">Reference proteome</keyword>
<feature type="transmembrane region" description="Helical" evidence="1">
    <location>
        <begin position="103"/>
        <end position="125"/>
    </location>
</feature>
<reference evidence="3 4" key="1">
    <citation type="submission" date="2018-11" db="EMBL/GenBank/DDBJ databases">
        <title>Genomic Encyclopedia of Type Strains, Phase IV (KMG-IV): sequencing the most valuable type-strain genomes for metagenomic binning, comparative biology and taxonomic classification.</title>
        <authorList>
            <person name="Goeker M."/>
        </authorList>
    </citation>
    <scope>NUCLEOTIDE SEQUENCE [LARGE SCALE GENOMIC DNA]</scope>
    <source>
        <strain evidence="3 4">DSM 29158</strain>
    </source>
</reference>
<accession>A0A3N5BJ22</accession>
<feature type="transmembrane region" description="Helical" evidence="1">
    <location>
        <begin position="9"/>
        <end position="26"/>
    </location>
</feature>
<protein>
    <submittedName>
        <fullName evidence="3">Uncharacterized protein DUF3899</fullName>
    </submittedName>
</protein>
<organism evidence="3 4">
    <name type="scientific">Abyssicoccus albus</name>
    <dbReference type="NCBI Taxonomy" id="1817405"/>
    <lineage>
        <taxon>Bacteria</taxon>
        <taxon>Bacillati</taxon>
        <taxon>Bacillota</taxon>
        <taxon>Bacilli</taxon>
        <taxon>Bacillales</taxon>
        <taxon>Abyssicoccaceae</taxon>
    </lineage>
</organism>
<dbReference type="RefSeq" id="WP_123807210.1">
    <property type="nucleotide sequence ID" value="NZ_RKRK01000002.1"/>
</dbReference>
<comment type="caution">
    <text evidence="3">The sequence shown here is derived from an EMBL/GenBank/DDBJ whole genome shotgun (WGS) entry which is preliminary data.</text>
</comment>
<gene>
    <name evidence="3" type="ORF">EDD62_0224</name>
</gene>
<dbReference type="Proteomes" id="UP000277108">
    <property type="component" value="Unassembled WGS sequence"/>
</dbReference>